<evidence type="ECO:0000313" key="3">
    <source>
        <dbReference type="Proteomes" id="UP001576784"/>
    </source>
</evidence>
<evidence type="ECO:0000313" key="2">
    <source>
        <dbReference type="EMBL" id="MFB2897575.1"/>
    </source>
</evidence>
<feature type="compositionally biased region" description="Basic and acidic residues" evidence="1">
    <location>
        <begin position="132"/>
        <end position="150"/>
    </location>
</feature>
<dbReference type="Proteomes" id="UP001576784">
    <property type="component" value="Unassembled WGS sequence"/>
</dbReference>
<protein>
    <submittedName>
        <fullName evidence="2">Uncharacterized protein</fullName>
    </submittedName>
</protein>
<name>A0ABV4Y1H1_9CYAN</name>
<reference evidence="2 3" key="1">
    <citation type="submission" date="2024-09" db="EMBL/GenBank/DDBJ databases">
        <title>Floridaenema gen nov. (Aerosakkonemataceae, Aerosakkonematales ord. nov., Cyanobacteria) from benthic tropical and subtropical fresh waters, with the description of four new species.</title>
        <authorList>
            <person name="Moretto J.A."/>
            <person name="Berthold D.E."/>
            <person name="Lefler F.W."/>
            <person name="Huang I.-S."/>
            <person name="Laughinghouse H. IV."/>
        </authorList>
    </citation>
    <scope>NUCLEOTIDE SEQUENCE [LARGE SCALE GENOMIC DNA]</scope>
    <source>
        <strain evidence="2 3">BLCC-F50</strain>
    </source>
</reference>
<feature type="region of interest" description="Disordered" evidence="1">
    <location>
        <begin position="115"/>
        <end position="151"/>
    </location>
</feature>
<dbReference type="EMBL" id="JBHFNR010000259">
    <property type="protein sequence ID" value="MFB2897575.1"/>
    <property type="molecule type" value="Genomic_DNA"/>
</dbReference>
<organism evidence="2 3">
    <name type="scientific">Floridaenema flaviceps BLCC-F50</name>
    <dbReference type="NCBI Taxonomy" id="3153642"/>
    <lineage>
        <taxon>Bacteria</taxon>
        <taxon>Bacillati</taxon>
        <taxon>Cyanobacteriota</taxon>
        <taxon>Cyanophyceae</taxon>
        <taxon>Oscillatoriophycideae</taxon>
        <taxon>Aerosakkonematales</taxon>
        <taxon>Aerosakkonemataceae</taxon>
        <taxon>Floridanema</taxon>
        <taxon>Floridanema flaviceps</taxon>
    </lineage>
</organism>
<proteinExistence type="predicted"/>
<gene>
    <name evidence="2" type="ORF">ACE1CI_32045</name>
</gene>
<keyword evidence="3" id="KW-1185">Reference proteome</keyword>
<comment type="caution">
    <text evidence="2">The sequence shown here is derived from an EMBL/GenBank/DDBJ whole genome shotgun (WGS) entry which is preliminary data.</text>
</comment>
<accession>A0ABV4Y1H1</accession>
<evidence type="ECO:0000256" key="1">
    <source>
        <dbReference type="SAM" id="MobiDB-lite"/>
    </source>
</evidence>
<sequence>MNQVLHTQFSSLLSFNENLWHRDRDRTESHLAPVKQSRSRGVFLSHQGWQKLVQAGVLHNEFGERFTYGQLSERSLLDERTISRLLSCEVKVDKNTLKTFFRAFNLSLEAGDFTSSKGRREEGYEDAGTGGDGDRETRRHGDAEIEKPNEIPHSFPFSRFLLLPSLQHPSTDDILTIRRVEFEQIIEELTQLKQRLREHDRLFRRLGLNETHITQHLGA</sequence>
<dbReference type="RefSeq" id="WP_413267187.1">
    <property type="nucleotide sequence ID" value="NZ_JBHFNR010000259.1"/>
</dbReference>